<feature type="domain" description="HTH marR-type" evidence="5">
    <location>
        <begin position="8"/>
        <end position="140"/>
    </location>
</feature>
<dbReference type="Pfam" id="PF01047">
    <property type="entry name" value="MarR"/>
    <property type="match status" value="1"/>
</dbReference>
<dbReference type="AlphaFoldDB" id="A0A918F9V7"/>
<evidence type="ECO:0000313" key="6">
    <source>
        <dbReference type="EMBL" id="GGR14986.1"/>
    </source>
</evidence>
<evidence type="ECO:0000259" key="5">
    <source>
        <dbReference type="PROSITE" id="PS50995"/>
    </source>
</evidence>
<dbReference type="GO" id="GO:0003700">
    <property type="term" value="F:DNA-binding transcription factor activity"/>
    <property type="evidence" value="ECO:0007669"/>
    <property type="project" value="InterPro"/>
</dbReference>
<dbReference type="EMBL" id="BMQL01000017">
    <property type="protein sequence ID" value="GGR14986.1"/>
    <property type="molecule type" value="Genomic_DNA"/>
</dbReference>
<accession>A0A918F9V7</accession>
<comment type="caution">
    <text evidence="6">The sequence shown here is derived from an EMBL/GenBank/DDBJ whole genome shotgun (WGS) entry which is preliminary data.</text>
</comment>
<dbReference type="RefSeq" id="WP_189091313.1">
    <property type="nucleotide sequence ID" value="NZ_BMQL01000017.1"/>
</dbReference>
<dbReference type="SMART" id="SM00347">
    <property type="entry name" value="HTH_MARR"/>
    <property type="match status" value="1"/>
</dbReference>
<evidence type="ECO:0000256" key="3">
    <source>
        <dbReference type="ARBA" id="ARBA00023163"/>
    </source>
</evidence>
<keyword evidence="7" id="KW-1185">Reference proteome</keyword>
<dbReference type="PANTHER" id="PTHR33164:SF43">
    <property type="entry name" value="HTH-TYPE TRANSCRIPTIONAL REPRESSOR YETL"/>
    <property type="match status" value="1"/>
</dbReference>
<protein>
    <submittedName>
        <fullName evidence="6">MarR family transcriptional regulator</fullName>
    </submittedName>
</protein>
<name>A0A918F9V7_9DEIO</name>
<evidence type="ECO:0000256" key="2">
    <source>
        <dbReference type="ARBA" id="ARBA00023125"/>
    </source>
</evidence>
<dbReference type="PANTHER" id="PTHR33164">
    <property type="entry name" value="TRANSCRIPTIONAL REGULATOR, MARR FAMILY"/>
    <property type="match status" value="1"/>
</dbReference>
<dbReference type="InterPro" id="IPR036388">
    <property type="entry name" value="WH-like_DNA-bd_sf"/>
</dbReference>
<evidence type="ECO:0000256" key="4">
    <source>
        <dbReference type="SAM" id="MobiDB-lite"/>
    </source>
</evidence>
<feature type="region of interest" description="Disordered" evidence="4">
    <location>
        <begin position="143"/>
        <end position="163"/>
    </location>
</feature>
<evidence type="ECO:0000313" key="7">
    <source>
        <dbReference type="Proteomes" id="UP000603865"/>
    </source>
</evidence>
<dbReference type="InterPro" id="IPR036390">
    <property type="entry name" value="WH_DNA-bd_sf"/>
</dbReference>
<proteinExistence type="predicted"/>
<dbReference type="InterPro" id="IPR023187">
    <property type="entry name" value="Tscrpt_reg_MarR-type_CS"/>
</dbReference>
<gene>
    <name evidence="6" type="ORF">GCM10008957_29840</name>
</gene>
<reference evidence="6" key="2">
    <citation type="submission" date="2020-09" db="EMBL/GenBank/DDBJ databases">
        <authorList>
            <person name="Sun Q."/>
            <person name="Ohkuma M."/>
        </authorList>
    </citation>
    <scope>NUCLEOTIDE SEQUENCE</scope>
    <source>
        <strain evidence="6">JCM 31311</strain>
    </source>
</reference>
<dbReference type="Proteomes" id="UP000603865">
    <property type="component" value="Unassembled WGS sequence"/>
</dbReference>
<evidence type="ECO:0000256" key="1">
    <source>
        <dbReference type="ARBA" id="ARBA00023015"/>
    </source>
</evidence>
<organism evidence="6 7">
    <name type="scientific">Deinococcus ruber</name>
    <dbReference type="NCBI Taxonomy" id="1848197"/>
    <lineage>
        <taxon>Bacteria</taxon>
        <taxon>Thermotogati</taxon>
        <taxon>Deinococcota</taxon>
        <taxon>Deinococci</taxon>
        <taxon>Deinococcales</taxon>
        <taxon>Deinococcaceae</taxon>
        <taxon>Deinococcus</taxon>
    </lineage>
</organism>
<dbReference type="GO" id="GO:0006950">
    <property type="term" value="P:response to stress"/>
    <property type="evidence" value="ECO:0007669"/>
    <property type="project" value="TreeGrafter"/>
</dbReference>
<dbReference type="GO" id="GO:0003677">
    <property type="term" value="F:DNA binding"/>
    <property type="evidence" value="ECO:0007669"/>
    <property type="project" value="UniProtKB-KW"/>
</dbReference>
<dbReference type="Gene3D" id="1.10.10.10">
    <property type="entry name" value="Winged helix-like DNA-binding domain superfamily/Winged helix DNA-binding domain"/>
    <property type="match status" value="1"/>
</dbReference>
<dbReference type="PROSITE" id="PS50995">
    <property type="entry name" value="HTH_MARR_2"/>
    <property type="match status" value="1"/>
</dbReference>
<dbReference type="PROSITE" id="PS01117">
    <property type="entry name" value="HTH_MARR_1"/>
    <property type="match status" value="1"/>
</dbReference>
<keyword evidence="2" id="KW-0238">DNA-binding</keyword>
<dbReference type="InterPro" id="IPR000835">
    <property type="entry name" value="HTH_MarR-typ"/>
</dbReference>
<dbReference type="PRINTS" id="PR00598">
    <property type="entry name" value="HTHMARR"/>
</dbReference>
<dbReference type="SUPFAM" id="SSF46785">
    <property type="entry name" value="Winged helix' DNA-binding domain"/>
    <property type="match status" value="1"/>
</dbReference>
<keyword evidence="3" id="KW-0804">Transcription</keyword>
<dbReference type="InterPro" id="IPR039422">
    <property type="entry name" value="MarR/SlyA-like"/>
</dbReference>
<sequence>MPQERPPQTAAWIALDRVHSLMSRQLQNTMTDYDVTRPQYSVLRLLLESGPQTANALSSSMGVTPGNLTGVIDRLEAGGYLARQRDPSDRRCIYLSLTPAGEHKAREIIPGIRGTVASFFAALDEAQLAAFLSSLRALEAALDTEESHDTPSKQQTPEVVTAS</sequence>
<feature type="compositionally biased region" description="Polar residues" evidence="4">
    <location>
        <begin position="152"/>
        <end position="163"/>
    </location>
</feature>
<keyword evidence="1" id="KW-0805">Transcription regulation</keyword>
<reference evidence="6" key="1">
    <citation type="journal article" date="2014" name="Int. J. Syst. Evol. Microbiol.">
        <title>Complete genome sequence of Corynebacterium casei LMG S-19264T (=DSM 44701T), isolated from a smear-ripened cheese.</title>
        <authorList>
            <consortium name="US DOE Joint Genome Institute (JGI-PGF)"/>
            <person name="Walter F."/>
            <person name="Albersmeier A."/>
            <person name="Kalinowski J."/>
            <person name="Ruckert C."/>
        </authorList>
    </citation>
    <scope>NUCLEOTIDE SEQUENCE</scope>
    <source>
        <strain evidence="6">JCM 31311</strain>
    </source>
</reference>